<reference evidence="3 4" key="1">
    <citation type="journal article" date="2019" name="Emerg. Microbes Infect.">
        <title>Comprehensive subspecies identification of 175 nontuberculous mycobacteria species based on 7547 genomic profiles.</title>
        <authorList>
            <person name="Matsumoto Y."/>
            <person name="Kinjo T."/>
            <person name="Motooka D."/>
            <person name="Nabeya D."/>
            <person name="Jung N."/>
            <person name="Uechi K."/>
            <person name="Horii T."/>
            <person name="Iida T."/>
            <person name="Fujita J."/>
            <person name="Nakamura S."/>
        </authorList>
    </citation>
    <scope>NUCLEOTIDE SEQUENCE [LARGE SCALE GENOMIC DNA]</scope>
    <source>
        <strain evidence="3 4">JCM 17423</strain>
    </source>
</reference>
<keyword evidence="4" id="KW-1185">Reference proteome</keyword>
<organism evidence="3 4">
    <name type="scientific">Mycolicibacterium litorale</name>
    <dbReference type="NCBI Taxonomy" id="758802"/>
    <lineage>
        <taxon>Bacteria</taxon>
        <taxon>Bacillati</taxon>
        <taxon>Actinomycetota</taxon>
        <taxon>Actinomycetes</taxon>
        <taxon>Mycobacteriales</taxon>
        <taxon>Mycobacteriaceae</taxon>
        <taxon>Mycolicibacterium</taxon>
    </lineage>
</organism>
<evidence type="ECO:0000259" key="2">
    <source>
        <dbReference type="Pfam" id="PF20789"/>
    </source>
</evidence>
<feature type="domain" description="Acyl-CoA thioesterase-like N-terminal HotDog" evidence="1">
    <location>
        <begin position="29"/>
        <end position="116"/>
    </location>
</feature>
<protein>
    <submittedName>
        <fullName evidence="3">Thioesterase</fullName>
    </submittedName>
</protein>
<dbReference type="Pfam" id="PF20789">
    <property type="entry name" value="4HBT_3C"/>
    <property type="match status" value="1"/>
</dbReference>
<dbReference type="InterPro" id="IPR049450">
    <property type="entry name" value="ACOT8-like_C"/>
</dbReference>
<dbReference type="RefSeq" id="WP_134060391.1">
    <property type="nucleotide sequence ID" value="NZ_AP022586.1"/>
</dbReference>
<dbReference type="Gene3D" id="2.40.160.210">
    <property type="entry name" value="Acyl-CoA thioesterase, double hotdog domain"/>
    <property type="match status" value="1"/>
</dbReference>
<feature type="domain" description="Acyl-CoA thioesterase-like C-terminal" evidence="2">
    <location>
        <begin position="149"/>
        <end position="264"/>
    </location>
</feature>
<name>A0AAD1IJF3_9MYCO</name>
<dbReference type="EMBL" id="AP022586">
    <property type="protein sequence ID" value="BBY15533.1"/>
    <property type="molecule type" value="Genomic_DNA"/>
</dbReference>
<dbReference type="InterPro" id="IPR042171">
    <property type="entry name" value="Acyl-CoA_hotdog"/>
</dbReference>
<sequence length="268" mass="28728">MIGHLYHRLPHDPSDSAGLTAYESTADTRSNWDPAIQHGSPPLALLTRAVEDLAADSGLRVGRLTLDILGAVPVAPVWLRSEVIRPGNRIALMAAEMLAARPDGSRRAVARVTAWLLAPSDTRDAATDRYPPLVEGDAAAVAHAWDGAPGYLETVSWRRQPDDGTAAVAWLTPLVPLVDDEPTTALQRLAMVVDSANGIGAALDPQQFVFMNTDTVVHLHRLPEGSDFGLRTRGSIGPDGIGVTTGEIFDRRGFIGTSAQTLLVQRQR</sequence>
<dbReference type="InterPro" id="IPR029069">
    <property type="entry name" value="HotDog_dom_sf"/>
</dbReference>
<evidence type="ECO:0000313" key="3">
    <source>
        <dbReference type="EMBL" id="BBY15533.1"/>
    </source>
</evidence>
<dbReference type="InterPro" id="IPR049449">
    <property type="entry name" value="TesB_ACOT8-like_N"/>
</dbReference>
<dbReference type="SUPFAM" id="SSF54637">
    <property type="entry name" value="Thioesterase/thiol ester dehydrase-isomerase"/>
    <property type="match status" value="1"/>
</dbReference>
<dbReference type="Proteomes" id="UP000466607">
    <property type="component" value="Chromosome"/>
</dbReference>
<dbReference type="Pfam" id="PF13622">
    <property type="entry name" value="4HBT_3"/>
    <property type="match status" value="1"/>
</dbReference>
<evidence type="ECO:0000259" key="1">
    <source>
        <dbReference type="Pfam" id="PF13622"/>
    </source>
</evidence>
<accession>A0AAD1IJF3</accession>
<gene>
    <name evidence="3" type="ORF">MLIT_11250</name>
</gene>
<dbReference type="AlphaFoldDB" id="A0AAD1IJF3"/>
<proteinExistence type="predicted"/>
<evidence type="ECO:0000313" key="4">
    <source>
        <dbReference type="Proteomes" id="UP000466607"/>
    </source>
</evidence>